<evidence type="ECO:0000313" key="2">
    <source>
        <dbReference type="Proteomes" id="UP000295680"/>
    </source>
</evidence>
<organism evidence="1 2">
    <name type="scientific">Actinocrispum wychmicini</name>
    <dbReference type="NCBI Taxonomy" id="1213861"/>
    <lineage>
        <taxon>Bacteria</taxon>
        <taxon>Bacillati</taxon>
        <taxon>Actinomycetota</taxon>
        <taxon>Actinomycetes</taxon>
        <taxon>Pseudonocardiales</taxon>
        <taxon>Pseudonocardiaceae</taxon>
        <taxon>Actinocrispum</taxon>
    </lineage>
</organism>
<dbReference type="Proteomes" id="UP000295680">
    <property type="component" value="Unassembled WGS sequence"/>
</dbReference>
<protein>
    <submittedName>
        <fullName evidence="1">Uncharacterized protein</fullName>
    </submittedName>
</protein>
<dbReference type="EMBL" id="SLWS01000008">
    <property type="protein sequence ID" value="TCO55233.1"/>
    <property type="molecule type" value="Genomic_DNA"/>
</dbReference>
<name>A0A4R2J7T6_9PSEU</name>
<dbReference type="RefSeq" id="WP_132122976.1">
    <property type="nucleotide sequence ID" value="NZ_SLWS01000008.1"/>
</dbReference>
<dbReference type="AlphaFoldDB" id="A0A4R2J7T6"/>
<sequence>MNGMRPLPDDHSGVTVRAAGAEVSSAELVLWETQFARRCLMMLKQRLGADRLRELLASDIAESTRRFGEWRTASGGELRSFTVEIDIDGVTAGQFSGWYAANVNGPAMLAAHPEHFVFEETNGTVSIIETMGDAPVLLDVEPLPPDQAPGPLDPDYPYRVIGAGRLPDGEVTGAVLHQFRDVPGGCQAKLTCYFPAATPDDVIETHQRHVAVEFTNWLIAARDET</sequence>
<evidence type="ECO:0000313" key="1">
    <source>
        <dbReference type="EMBL" id="TCO55233.1"/>
    </source>
</evidence>
<reference evidence="1 2" key="1">
    <citation type="submission" date="2019-03" db="EMBL/GenBank/DDBJ databases">
        <title>Genomic Encyclopedia of Type Strains, Phase IV (KMG-IV): sequencing the most valuable type-strain genomes for metagenomic binning, comparative biology and taxonomic classification.</title>
        <authorList>
            <person name="Goeker M."/>
        </authorList>
    </citation>
    <scope>NUCLEOTIDE SEQUENCE [LARGE SCALE GENOMIC DNA]</scope>
    <source>
        <strain evidence="1 2">DSM 45934</strain>
    </source>
</reference>
<accession>A0A4R2J7T6</accession>
<gene>
    <name evidence="1" type="ORF">EV192_108523</name>
</gene>
<comment type="caution">
    <text evidence="1">The sequence shown here is derived from an EMBL/GenBank/DDBJ whole genome shotgun (WGS) entry which is preliminary data.</text>
</comment>
<keyword evidence="2" id="KW-1185">Reference proteome</keyword>
<proteinExistence type="predicted"/>
<dbReference type="OrthoDB" id="2284173at2"/>